<dbReference type="InterPro" id="IPR008991">
    <property type="entry name" value="Translation_prot_SH3-like_sf"/>
</dbReference>
<dbReference type="SUPFAM" id="SSF50104">
    <property type="entry name" value="Translation proteins SH3-like domain"/>
    <property type="match status" value="1"/>
</dbReference>
<reference evidence="2 3" key="1">
    <citation type="submission" date="2019-02" db="EMBL/GenBank/DDBJ databases">
        <title>Deep-cultivation of Planctomycetes and their phenomic and genomic characterization uncovers novel biology.</title>
        <authorList>
            <person name="Wiegand S."/>
            <person name="Jogler M."/>
            <person name="Boedeker C."/>
            <person name="Pinto D."/>
            <person name="Vollmers J."/>
            <person name="Rivas-Marin E."/>
            <person name="Kohn T."/>
            <person name="Peeters S.H."/>
            <person name="Heuer A."/>
            <person name="Rast P."/>
            <person name="Oberbeckmann S."/>
            <person name="Bunk B."/>
            <person name="Jeske O."/>
            <person name="Meyerdierks A."/>
            <person name="Storesund J.E."/>
            <person name="Kallscheuer N."/>
            <person name="Luecker S."/>
            <person name="Lage O.M."/>
            <person name="Pohl T."/>
            <person name="Merkel B.J."/>
            <person name="Hornburger P."/>
            <person name="Mueller R.-W."/>
            <person name="Bruemmer F."/>
            <person name="Labrenz M."/>
            <person name="Spormann A.M."/>
            <person name="Op Den Camp H."/>
            <person name="Overmann J."/>
            <person name="Amann R."/>
            <person name="Jetten M.S.M."/>
            <person name="Mascher T."/>
            <person name="Medema M.H."/>
            <person name="Devos D.P."/>
            <person name="Kaster A.-K."/>
            <person name="Ovreas L."/>
            <person name="Rohde M."/>
            <person name="Galperin M.Y."/>
            <person name="Jogler C."/>
        </authorList>
    </citation>
    <scope>NUCLEOTIDE SEQUENCE [LARGE SCALE GENOMIC DNA]</scope>
    <source>
        <strain evidence="2 3">Poly59</strain>
    </source>
</reference>
<accession>A0A5C6F5V9</accession>
<dbReference type="Proteomes" id="UP000317977">
    <property type="component" value="Unassembled WGS sequence"/>
</dbReference>
<organism evidence="2 3">
    <name type="scientific">Rubripirellula reticaptiva</name>
    <dbReference type="NCBI Taxonomy" id="2528013"/>
    <lineage>
        <taxon>Bacteria</taxon>
        <taxon>Pseudomonadati</taxon>
        <taxon>Planctomycetota</taxon>
        <taxon>Planctomycetia</taxon>
        <taxon>Pirellulales</taxon>
        <taxon>Pirellulaceae</taxon>
        <taxon>Rubripirellula</taxon>
    </lineage>
</organism>
<evidence type="ECO:0000313" key="2">
    <source>
        <dbReference type="EMBL" id="TWU55229.1"/>
    </source>
</evidence>
<feature type="domain" description="KOW" evidence="1">
    <location>
        <begin position="91"/>
        <end position="118"/>
    </location>
</feature>
<dbReference type="Gene3D" id="3.30.70.940">
    <property type="entry name" value="NusG, N-terminal domain"/>
    <property type="match status" value="1"/>
</dbReference>
<sequence>MRHLRKLEIPHYAPQIANRRRSPAGRIRITYQPLFSNYVFMCGGEEARYKAVCTGCVQQAAKIDDTHQFVSDLRQIHTLIAMDVPLTIEDRIQPGQQVRVKSGVFAGYEGTVLQRTQETRLLVAVRFMERGVSVKLDDCQLEVLTREVEKNR</sequence>
<dbReference type="EMBL" id="SJPX01000002">
    <property type="protein sequence ID" value="TWU55229.1"/>
    <property type="molecule type" value="Genomic_DNA"/>
</dbReference>
<dbReference type="InterPro" id="IPR036735">
    <property type="entry name" value="NGN_dom_sf"/>
</dbReference>
<dbReference type="AlphaFoldDB" id="A0A5C6F5V9"/>
<keyword evidence="3" id="KW-1185">Reference proteome</keyword>
<evidence type="ECO:0000259" key="1">
    <source>
        <dbReference type="SMART" id="SM00739"/>
    </source>
</evidence>
<dbReference type="GO" id="GO:0006354">
    <property type="term" value="P:DNA-templated transcription elongation"/>
    <property type="evidence" value="ECO:0007669"/>
    <property type="project" value="InterPro"/>
</dbReference>
<comment type="caution">
    <text evidence="2">The sequence shown here is derived from an EMBL/GenBank/DDBJ whole genome shotgun (WGS) entry which is preliminary data.</text>
</comment>
<evidence type="ECO:0000313" key="3">
    <source>
        <dbReference type="Proteomes" id="UP000317977"/>
    </source>
</evidence>
<dbReference type="InterPro" id="IPR005824">
    <property type="entry name" value="KOW"/>
</dbReference>
<name>A0A5C6F5V9_9BACT</name>
<gene>
    <name evidence="2" type="ORF">Poly59_15260</name>
</gene>
<proteinExistence type="predicted"/>
<protein>
    <submittedName>
        <fullName evidence="2">Transcriptional activator RfaH</fullName>
    </submittedName>
</protein>
<dbReference type="SMART" id="SM00739">
    <property type="entry name" value="KOW"/>
    <property type="match status" value="1"/>
</dbReference>